<dbReference type="EMBL" id="FWWV01000069">
    <property type="protein sequence ID" value="SMB90634.1"/>
    <property type="molecule type" value="Genomic_DNA"/>
</dbReference>
<protein>
    <recommendedName>
        <fullName evidence="6">5'-methylthioadenosine/S-adenosylhomocysteine nucleosidase</fullName>
        <shortName evidence="6">MTA/SAH nucleosidase</shortName>
        <shortName evidence="6">MTAN</shortName>
        <ecNumber evidence="6">3.2.2.9</ecNumber>
    </recommendedName>
    <alternativeName>
        <fullName evidence="6">5'-deoxyadenosine nucleosidase</fullName>
        <shortName evidence="6">DOA nucleosidase</shortName>
        <shortName evidence="6">dAdo nucleosidase</shortName>
    </alternativeName>
    <alternativeName>
        <fullName evidence="6">5'-methylthioadenosine nucleosidase</fullName>
        <shortName evidence="6">MTA nucleosidase</shortName>
    </alternativeName>
    <alternativeName>
        <fullName evidence="6">S-adenosylhomocysteine nucleosidase</fullName>
        <shortName evidence="6">AdoHcy nucleosidase</shortName>
        <shortName evidence="6">SAH nucleosidase</shortName>
        <shortName evidence="6">SRH nucleosidase</shortName>
    </alternativeName>
</protein>
<feature type="domain" description="Nucleoside phosphorylase" evidence="7">
    <location>
        <begin position="2"/>
        <end position="227"/>
    </location>
</feature>
<dbReference type="GO" id="GO:0005829">
    <property type="term" value="C:cytosol"/>
    <property type="evidence" value="ECO:0007669"/>
    <property type="project" value="TreeGrafter"/>
</dbReference>
<dbReference type="GO" id="GO:0019509">
    <property type="term" value="P:L-methionine salvage from methylthioadenosine"/>
    <property type="evidence" value="ECO:0007669"/>
    <property type="project" value="UniProtKB-UniRule"/>
</dbReference>
<feature type="binding site" evidence="6">
    <location>
        <position position="78"/>
    </location>
    <ligand>
        <name>substrate</name>
    </ligand>
</feature>
<organism evidence="8 9">
    <name type="scientific">Pasteurella testudinis DSM 23072</name>
    <dbReference type="NCBI Taxonomy" id="1122938"/>
    <lineage>
        <taxon>Bacteria</taxon>
        <taxon>Pseudomonadati</taxon>
        <taxon>Pseudomonadota</taxon>
        <taxon>Gammaproteobacteria</taxon>
        <taxon>Pasteurellales</taxon>
        <taxon>Pasteurellaceae</taxon>
        <taxon>Pasteurella</taxon>
    </lineage>
</organism>
<dbReference type="NCBIfam" id="TIGR01704">
    <property type="entry name" value="MTA_SAH-Nsdase"/>
    <property type="match status" value="1"/>
</dbReference>
<feature type="active site" description="Proton donor" evidence="6">
    <location>
        <position position="197"/>
    </location>
</feature>
<comment type="similarity">
    <text evidence="6">Belongs to the PNP/UDP phosphorylase family. MtnN subfamily.</text>
</comment>
<dbReference type="Pfam" id="PF01048">
    <property type="entry name" value="PNP_UDP_1"/>
    <property type="match status" value="1"/>
</dbReference>
<proteinExistence type="inferred from homology"/>
<comment type="catalytic activity">
    <reaction evidence="5">
        <text>5'-deoxyadenosine + H2O = 5-deoxy-D-ribose + adenine</text>
        <dbReference type="Rhea" id="RHEA:29859"/>
        <dbReference type="ChEBI" id="CHEBI:15377"/>
        <dbReference type="ChEBI" id="CHEBI:16708"/>
        <dbReference type="ChEBI" id="CHEBI:17319"/>
        <dbReference type="ChEBI" id="CHEBI:149540"/>
        <dbReference type="EC" id="3.2.2.9"/>
    </reaction>
    <physiologicalReaction direction="left-to-right" evidence="5">
        <dbReference type="Rhea" id="RHEA:29860"/>
    </physiologicalReaction>
</comment>
<keyword evidence="9" id="KW-1185">Reference proteome</keyword>
<comment type="catalytic activity">
    <reaction evidence="6">
        <text>S-adenosyl-L-homocysteine + H2O = S-(5-deoxy-D-ribos-5-yl)-L-homocysteine + adenine</text>
        <dbReference type="Rhea" id="RHEA:17805"/>
        <dbReference type="ChEBI" id="CHEBI:15377"/>
        <dbReference type="ChEBI" id="CHEBI:16708"/>
        <dbReference type="ChEBI" id="CHEBI:57856"/>
        <dbReference type="ChEBI" id="CHEBI:58195"/>
        <dbReference type="EC" id="3.2.2.9"/>
    </reaction>
</comment>
<dbReference type="STRING" id="1122938.SAMN05660772_01578"/>
<dbReference type="RefSeq" id="WP_084258192.1">
    <property type="nucleotide sequence ID" value="NZ_FWWV01000069.1"/>
</dbReference>
<dbReference type="GO" id="GO:0008782">
    <property type="term" value="F:adenosylhomocysteine nucleosidase activity"/>
    <property type="evidence" value="ECO:0007669"/>
    <property type="project" value="UniProtKB-UniRule"/>
</dbReference>
<feature type="binding site" evidence="6">
    <location>
        <begin position="173"/>
        <end position="174"/>
    </location>
    <ligand>
        <name>substrate</name>
    </ligand>
</feature>
<dbReference type="InterPro" id="IPR035994">
    <property type="entry name" value="Nucleoside_phosphorylase_sf"/>
</dbReference>
<dbReference type="GO" id="GO:0019284">
    <property type="term" value="P:L-methionine salvage from S-adenosylmethionine"/>
    <property type="evidence" value="ECO:0007669"/>
    <property type="project" value="TreeGrafter"/>
</dbReference>
<dbReference type="InterPro" id="IPR010049">
    <property type="entry name" value="MTA_SAH_Nsdase"/>
</dbReference>
<dbReference type="FunFam" id="3.40.50.1580:FF:000001">
    <property type="entry name" value="MTA/SAH nucleosidase family protein"/>
    <property type="match status" value="1"/>
</dbReference>
<dbReference type="Proteomes" id="UP000192408">
    <property type="component" value="Unassembled WGS sequence"/>
</dbReference>
<evidence type="ECO:0000313" key="8">
    <source>
        <dbReference type="EMBL" id="SMB90634.1"/>
    </source>
</evidence>
<dbReference type="UniPathway" id="UPA00904">
    <property type="reaction ID" value="UER00871"/>
</dbReference>
<dbReference type="GO" id="GO:0008930">
    <property type="term" value="F:methylthioadenosine nucleosidase activity"/>
    <property type="evidence" value="ECO:0007669"/>
    <property type="project" value="UniProtKB-UniRule"/>
</dbReference>
<dbReference type="HAMAP" id="MF_01684">
    <property type="entry name" value="Salvage_MtnN"/>
    <property type="match status" value="1"/>
</dbReference>
<dbReference type="EC" id="3.2.2.9" evidence="6"/>
<dbReference type="AlphaFoldDB" id="A0A1W1VCE2"/>
<name>A0A1W1VCE2_9PAST</name>
<evidence type="ECO:0000256" key="1">
    <source>
        <dbReference type="ARBA" id="ARBA00004945"/>
    </source>
</evidence>
<evidence type="ECO:0000256" key="4">
    <source>
        <dbReference type="ARBA" id="ARBA00023167"/>
    </source>
</evidence>
<gene>
    <name evidence="6" type="primary">mtnN</name>
    <name evidence="8" type="ORF">SAMN05660772_01578</name>
</gene>
<keyword evidence="4 6" id="KW-0486">Methionine biosynthesis</keyword>
<evidence type="ECO:0000256" key="5">
    <source>
        <dbReference type="ARBA" id="ARBA00050313"/>
    </source>
</evidence>
<evidence type="ECO:0000313" key="9">
    <source>
        <dbReference type="Proteomes" id="UP000192408"/>
    </source>
</evidence>
<dbReference type="NCBIfam" id="NF004079">
    <property type="entry name" value="PRK05584.1"/>
    <property type="match status" value="1"/>
</dbReference>
<evidence type="ECO:0000259" key="7">
    <source>
        <dbReference type="Pfam" id="PF01048"/>
    </source>
</evidence>
<evidence type="ECO:0000256" key="3">
    <source>
        <dbReference type="ARBA" id="ARBA00022801"/>
    </source>
</evidence>
<dbReference type="PANTHER" id="PTHR46832:SF1">
    <property type="entry name" value="5'-METHYLTHIOADENOSINE_S-ADENOSYLHOMOCYSTEINE NUCLEOSIDASE"/>
    <property type="match status" value="1"/>
</dbReference>
<reference evidence="9" key="1">
    <citation type="submission" date="2017-04" db="EMBL/GenBank/DDBJ databases">
        <authorList>
            <person name="Varghese N."/>
            <person name="Submissions S."/>
        </authorList>
    </citation>
    <scope>NUCLEOTIDE SEQUENCE [LARGE SCALE GENOMIC DNA]</scope>
    <source>
        <strain evidence="9">DSM 23072</strain>
    </source>
</reference>
<keyword evidence="2 6" id="KW-0028">Amino-acid biosynthesis</keyword>
<feature type="active site" description="Proton acceptor" evidence="6">
    <location>
        <position position="12"/>
    </location>
</feature>
<accession>A0A1W1VCE2</accession>
<evidence type="ECO:0000256" key="2">
    <source>
        <dbReference type="ARBA" id="ARBA00022605"/>
    </source>
</evidence>
<dbReference type="SUPFAM" id="SSF53167">
    <property type="entry name" value="Purine and uridine phosphorylases"/>
    <property type="match status" value="1"/>
</dbReference>
<comment type="caution">
    <text evidence="6">Lacks conserved residue(s) required for the propagation of feature annotation.</text>
</comment>
<dbReference type="GO" id="GO:0009164">
    <property type="term" value="P:nucleoside catabolic process"/>
    <property type="evidence" value="ECO:0007669"/>
    <property type="project" value="InterPro"/>
</dbReference>
<keyword evidence="3 6" id="KW-0378">Hydrolase</keyword>
<dbReference type="Gene3D" id="3.40.50.1580">
    <property type="entry name" value="Nucleoside phosphorylase domain"/>
    <property type="match status" value="1"/>
</dbReference>
<comment type="function">
    <text evidence="6">Catalyzes the irreversible cleavage of the glycosidic bond in both 5'-methylthioadenosine (MTA) and S-adenosylhomocysteine (SAH/AdoHcy) to adenine and the corresponding thioribose, 5'-methylthioribose and S-ribosylhomocysteine, respectively. Also cleaves 5'-deoxyadenosine, a toxic by-product of radical S-adenosylmethionine (SAM) enzymes, into 5-deoxyribose and adenine.</text>
</comment>
<sequence length="232" mass="24219">MKIGIVGAMAQEVEILRNKMTELTTRQVAGCTLYQGNLDGLEVALVQSGIGKTAAAMATTALVLLAKPECVINTGSAGGISAALNIGDVIISTETAYHDADVTAFGYAKGQLPGCPPSFPSNQALIELAEKALHTQGKSAVKGLVCSGDMFCNGEQQIAQIKADFPQAIAVEMEAAAIAQVCCAFDLPFVVVRAVSDVADKESHLSFDEFLPLAAQQSSEMVLAMLAELQLQ</sequence>
<dbReference type="InterPro" id="IPR000845">
    <property type="entry name" value="Nucleoside_phosphorylase_d"/>
</dbReference>
<comment type="catalytic activity">
    <reaction evidence="6">
        <text>S-methyl-5'-thioadenosine + H2O = 5-(methylsulfanyl)-D-ribose + adenine</text>
        <dbReference type="Rhea" id="RHEA:13617"/>
        <dbReference type="ChEBI" id="CHEBI:15377"/>
        <dbReference type="ChEBI" id="CHEBI:16708"/>
        <dbReference type="ChEBI" id="CHEBI:17509"/>
        <dbReference type="ChEBI" id="CHEBI:78440"/>
        <dbReference type="EC" id="3.2.2.9"/>
    </reaction>
</comment>
<dbReference type="PANTHER" id="PTHR46832">
    <property type="entry name" value="5'-METHYLTHIOADENOSINE/S-ADENOSYLHOMOCYSTEINE NUCLEOSIDASE"/>
    <property type="match status" value="1"/>
</dbReference>
<dbReference type="CDD" id="cd09008">
    <property type="entry name" value="MTAN"/>
    <property type="match status" value="1"/>
</dbReference>
<evidence type="ECO:0000256" key="6">
    <source>
        <dbReference type="HAMAP-Rule" id="MF_01684"/>
    </source>
</evidence>
<comment type="pathway">
    <text evidence="1 6">Amino-acid biosynthesis; L-methionine biosynthesis via salvage pathway; S-methyl-5-thio-alpha-D-ribose 1-phosphate from S-methyl-5'-thioadenosine (hydrolase route): step 1/2.</text>
</comment>